<evidence type="ECO:0000256" key="1">
    <source>
        <dbReference type="ARBA" id="ARBA00000098"/>
    </source>
</evidence>
<dbReference type="PANTHER" id="PTHR46322">
    <property type="entry name" value="PUROMYCIN-SENSITIVE AMINOPEPTIDASE"/>
    <property type="match status" value="1"/>
</dbReference>
<dbReference type="InterPro" id="IPR001930">
    <property type="entry name" value="Peptidase_M1"/>
</dbReference>
<dbReference type="Gene3D" id="1.25.50.10">
    <property type="entry name" value="Peptidase M1, alanyl aminopeptidase, C-terminal domain"/>
    <property type="match status" value="1"/>
</dbReference>
<feature type="domain" description="Peptidase M1 alanyl aminopeptidase Ig-like fold" evidence="14">
    <location>
        <begin position="451"/>
        <end position="559"/>
    </location>
</feature>
<evidence type="ECO:0000259" key="14">
    <source>
        <dbReference type="Pfam" id="PF11940"/>
    </source>
</evidence>
<evidence type="ECO:0000259" key="13">
    <source>
        <dbReference type="Pfam" id="PF01433"/>
    </source>
</evidence>
<evidence type="ECO:0000256" key="8">
    <source>
        <dbReference type="ARBA" id="ARBA00022723"/>
    </source>
</evidence>
<keyword evidence="8" id="KW-0479">Metal-binding</keyword>
<keyword evidence="6 17" id="KW-0031">Aminopeptidase</keyword>
<dbReference type="Gene3D" id="1.10.390.10">
    <property type="entry name" value="Neutral Protease Domain 2"/>
    <property type="match status" value="1"/>
</dbReference>
<keyword evidence="7" id="KW-0645">Protease</keyword>
<evidence type="ECO:0000256" key="2">
    <source>
        <dbReference type="ARBA" id="ARBA00001947"/>
    </source>
</evidence>
<evidence type="ECO:0000256" key="12">
    <source>
        <dbReference type="SAM" id="MobiDB-lite"/>
    </source>
</evidence>
<dbReference type="Gene3D" id="2.60.40.1840">
    <property type="match status" value="1"/>
</dbReference>
<evidence type="ECO:0000256" key="10">
    <source>
        <dbReference type="ARBA" id="ARBA00022833"/>
    </source>
</evidence>
<comment type="similarity">
    <text evidence="3">Belongs to the peptidase M1 family.</text>
</comment>
<dbReference type="Proteomes" id="UP001228690">
    <property type="component" value="Chromosome"/>
</dbReference>
<feature type="domain" description="Peptidase M1 alanyl aminopeptidase C-terminal" evidence="15">
    <location>
        <begin position="563"/>
        <end position="896"/>
    </location>
</feature>
<dbReference type="SUPFAM" id="SSF63737">
    <property type="entry name" value="Leukotriene A4 hydrolase N-terminal domain"/>
    <property type="match status" value="1"/>
</dbReference>
<comment type="cofactor">
    <cofactor evidence="2">
        <name>Zn(2+)</name>
        <dbReference type="ChEBI" id="CHEBI:29105"/>
    </cofactor>
</comment>
<dbReference type="GO" id="GO:0016285">
    <property type="term" value="F:alanyl aminopeptidase activity"/>
    <property type="evidence" value="ECO:0007669"/>
    <property type="project" value="UniProtKB-EC"/>
</dbReference>
<dbReference type="Pfam" id="PF11940">
    <property type="entry name" value="DUF3458"/>
    <property type="match status" value="1"/>
</dbReference>
<evidence type="ECO:0000259" key="15">
    <source>
        <dbReference type="Pfam" id="PF17432"/>
    </source>
</evidence>
<dbReference type="Pfam" id="PF17900">
    <property type="entry name" value="Peptidase_M1_N"/>
    <property type="match status" value="1"/>
</dbReference>
<sequence length="897" mass="102777">MAKVTNRKDYRPYPFEVEQCQLRFEIQARHVIVSSRLWFRQNPKYSGRYRPADCILDGTGLEILSIRLNDREQEEGQGYRYDGRKLELTGTAEMQNFYFCAKVRIDPYNNKSLEGMYRSGDILCTQNEATGFRNITFYPDRPDVMSRFTTEIIADQKQYPRLLSNGNLLEKKDLGDGRHSVRWEDPFPKPAYLYALVAGDLDLLSDHFITCSGREVTLHIYTDKGKTSQARFAMESLKKAMLWDEKLFGREYDLDLYMIVAVDSFNFGAMENKGLNIFNSSLVFATDETATDATYENIASVIAHEYFHNWTGNRITCRDWFQLTLKEGLTVYRDERFSEDHFGSEVCRIQQVSNLRNMQYPEDAGPNRHPIRPDSFIDINNFYTQTVYEKGAAVIRMMAFHLGSEGFRKGMDRYFERFDGQAVTCDDFVDAIQEGGGKDLSLLRRWYEQAGTPQLYADSKWDGTKFSLKLRQENPNAAAPSPHTEKTGTSASRESSRPIPPPLAFPIPLALYDHNGTKLHEETIMFSERETERHYTLNSQSKPVPSLLLDHISPVEVHYPYSDEELLLLISADQDSFNRYEAMQRYQQKLLLAMNPEQTTEPADNFVERLRSWLTAQCAAGGDAAMPPRYLAQLLQVPGVQILAAAQQPPQFQALHQVREAYCTKLAGHLEEDMLSCYHALAQTSYERSDLAIGKRSLRNTLLHYLSRLQHNRNNGGKYDELASQQYQTSDNMTDSYAALQALTHYSPGPHSQAAEGALAHFSRRWQGDFSVLCRWFALQAGTPKPQTLQKIQELENHPLFRQENPNMLRSLYSVLSRNLPIFHDKSGAAYQFLAQRILQIDRFNSMTAAGLAKAFVAYKQLDEEGQTAMAKALQLILQQDGISDRLYEITSKTLEQ</sequence>
<dbReference type="InterPro" id="IPR012779">
    <property type="entry name" value="Peptidase_M1_pepN"/>
</dbReference>
<evidence type="ECO:0000256" key="9">
    <source>
        <dbReference type="ARBA" id="ARBA00022801"/>
    </source>
</evidence>
<evidence type="ECO:0000256" key="6">
    <source>
        <dbReference type="ARBA" id="ARBA00022438"/>
    </source>
</evidence>
<protein>
    <recommendedName>
        <fullName evidence="5">Aminopeptidase N</fullName>
        <ecNumber evidence="4">3.4.11.2</ecNumber>
    </recommendedName>
</protein>
<gene>
    <name evidence="17" type="primary">pepN</name>
    <name evidence="17" type="ORF">P0082_01870</name>
</gene>
<dbReference type="EC" id="3.4.11.2" evidence="4"/>
<evidence type="ECO:0000256" key="4">
    <source>
        <dbReference type="ARBA" id="ARBA00012564"/>
    </source>
</evidence>
<keyword evidence="18" id="KW-1185">Reference proteome</keyword>
<evidence type="ECO:0000259" key="16">
    <source>
        <dbReference type="Pfam" id="PF17900"/>
    </source>
</evidence>
<dbReference type="RefSeq" id="WP_326927818.1">
    <property type="nucleotide sequence ID" value="NZ_CP123443.1"/>
</dbReference>
<dbReference type="SUPFAM" id="SSF55486">
    <property type="entry name" value="Metalloproteases ('zincins'), catalytic domain"/>
    <property type="match status" value="1"/>
</dbReference>
<keyword evidence="9 17" id="KW-0378">Hydrolase</keyword>
<dbReference type="Gene3D" id="2.60.40.1730">
    <property type="entry name" value="tricorn interacting facor f3 domain"/>
    <property type="match status" value="1"/>
</dbReference>
<dbReference type="InterPro" id="IPR014782">
    <property type="entry name" value="Peptidase_M1_dom"/>
</dbReference>
<evidence type="ECO:0000256" key="5">
    <source>
        <dbReference type="ARBA" id="ARBA00015611"/>
    </source>
</evidence>
<dbReference type="Pfam" id="PF01433">
    <property type="entry name" value="Peptidase_M1"/>
    <property type="match status" value="1"/>
</dbReference>
<feature type="region of interest" description="Disordered" evidence="12">
    <location>
        <begin position="473"/>
        <end position="501"/>
    </location>
</feature>
<dbReference type="InterPro" id="IPR038438">
    <property type="entry name" value="PepN_Ig-like_sf"/>
</dbReference>
<dbReference type="PRINTS" id="PR00756">
    <property type="entry name" value="ALADIPTASE"/>
</dbReference>
<feature type="domain" description="Aminopeptidase N-like N-terminal" evidence="16">
    <location>
        <begin position="101"/>
        <end position="193"/>
    </location>
</feature>
<dbReference type="NCBIfam" id="TIGR02414">
    <property type="entry name" value="pepN_proteo"/>
    <property type="match status" value="1"/>
</dbReference>
<dbReference type="InterPro" id="IPR042097">
    <property type="entry name" value="Aminopeptidase_N-like_N_sf"/>
</dbReference>
<reference evidence="17 18" key="1">
    <citation type="submission" date="2023-04" db="EMBL/GenBank/DDBJ databases">
        <title>Spirochaete genome identified in red abalone sample constitutes a novel genus.</title>
        <authorList>
            <person name="Sharma S.P."/>
            <person name="Purcell C.M."/>
            <person name="Hyde J.R."/>
            <person name="Severin A.J."/>
        </authorList>
    </citation>
    <scope>NUCLEOTIDE SEQUENCE [LARGE SCALE GENOMIC DNA]</scope>
    <source>
        <strain evidence="17 18">SP-2023</strain>
    </source>
</reference>
<dbReference type="Pfam" id="PF17432">
    <property type="entry name" value="DUF3458_C"/>
    <property type="match status" value="1"/>
</dbReference>
<feature type="domain" description="Peptidase M1 membrane alanine aminopeptidase" evidence="13">
    <location>
        <begin position="232"/>
        <end position="443"/>
    </location>
</feature>
<dbReference type="Gene3D" id="3.30.2010.30">
    <property type="match status" value="1"/>
</dbReference>
<proteinExistence type="inferred from homology"/>
<organism evidence="17 18">
    <name type="scientific">Candidatus Haliotispira prima</name>
    <dbReference type="NCBI Taxonomy" id="3034016"/>
    <lineage>
        <taxon>Bacteria</taxon>
        <taxon>Pseudomonadati</taxon>
        <taxon>Spirochaetota</taxon>
        <taxon>Spirochaetia</taxon>
        <taxon>Spirochaetales</taxon>
        <taxon>Spirochaetaceae</taxon>
        <taxon>Candidatus Haliotispira</taxon>
    </lineage>
</organism>
<keyword evidence="10" id="KW-0862">Zinc</keyword>
<name>A0ABY8MHY3_9SPIO</name>
<dbReference type="InterPro" id="IPR045357">
    <property type="entry name" value="Aminopeptidase_N-like_N"/>
</dbReference>
<dbReference type="InterPro" id="IPR035414">
    <property type="entry name" value="Peptidase_M1_pepN_Ig-like"/>
</dbReference>
<dbReference type="PANTHER" id="PTHR46322:SF1">
    <property type="entry name" value="PUROMYCIN-SENSITIVE AMINOPEPTIDASE"/>
    <property type="match status" value="1"/>
</dbReference>
<dbReference type="InterPro" id="IPR027268">
    <property type="entry name" value="Peptidase_M4/M1_CTD_sf"/>
</dbReference>
<dbReference type="EMBL" id="CP123443">
    <property type="protein sequence ID" value="WGK69632.1"/>
    <property type="molecule type" value="Genomic_DNA"/>
</dbReference>
<dbReference type="CDD" id="cd09600">
    <property type="entry name" value="M1_APN"/>
    <property type="match status" value="1"/>
</dbReference>
<dbReference type="InterPro" id="IPR037144">
    <property type="entry name" value="Peptidase_M1_pepN_C_sf"/>
</dbReference>
<evidence type="ECO:0000256" key="11">
    <source>
        <dbReference type="ARBA" id="ARBA00023049"/>
    </source>
</evidence>
<accession>A0ABY8MHY3</accession>
<dbReference type="InterPro" id="IPR024601">
    <property type="entry name" value="Peptidase_M1_pepN_C"/>
</dbReference>
<evidence type="ECO:0000313" key="18">
    <source>
        <dbReference type="Proteomes" id="UP001228690"/>
    </source>
</evidence>
<evidence type="ECO:0000256" key="7">
    <source>
        <dbReference type="ARBA" id="ARBA00022670"/>
    </source>
</evidence>
<keyword evidence="11" id="KW-0482">Metalloprotease</keyword>
<evidence type="ECO:0000313" key="17">
    <source>
        <dbReference type="EMBL" id="WGK69632.1"/>
    </source>
</evidence>
<comment type="catalytic activity">
    <reaction evidence="1">
        <text>Release of an N-terminal amino acid, Xaa-|-Yaa- from a peptide, amide or arylamide. Xaa is preferably Ala, but may be most amino acids including Pro (slow action). When a terminal hydrophobic residue is followed by a prolyl residue, the two may be released as an intact Xaa-Pro dipeptide.</text>
        <dbReference type="EC" id="3.4.11.2"/>
    </reaction>
</comment>
<evidence type="ECO:0000256" key="3">
    <source>
        <dbReference type="ARBA" id="ARBA00010136"/>
    </source>
</evidence>